<dbReference type="EMBL" id="JAAUHK010000188">
    <property type="protein sequence ID" value="KAF4645318.1"/>
    <property type="molecule type" value="Genomic_DNA"/>
</dbReference>
<evidence type="ECO:0000256" key="1">
    <source>
        <dbReference type="SAM" id="MobiDB-lite"/>
    </source>
</evidence>
<reference evidence="2 3" key="1">
    <citation type="submission" date="2020-03" db="EMBL/GenBank/DDBJ databases">
        <title>Genome sequence of Toxoplasma gondii RH-88 strain.</title>
        <authorList>
            <person name="Lorenzi H.A."/>
            <person name="Venepally P."/>
            <person name="Rozenberg A."/>
            <person name="Sibley D."/>
        </authorList>
    </citation>
    <scope>NUCLEOTIDE SEQUENCE [LARGE SCALE GENOMIC DNA]</scope>
    <source>
        <strain evidence="2 3">RH-88</strain>
    </source>
</reference>
<evidence type="ECO:0000313" key="3">
    <source>
        <dbReference type="Proteomes" id="UP000557509"/>
    </source>
</evidence>
<comment type="caution">
    <text evidence="2">The sequence shown here is derived from an EMBL/GenBank/DDBJ whole genome shotgun (WGS) entry which is preliminary data.</text>
</comment>
<gene>
    <name evidence="2" type="ORF">TGRH88_004200</name>
</gene>
<sequence length="84" mass="9971">MEKSVLRMFTSHTFQIRYRTTRARYITRFEFGAAEGRLHVLLDEGCRCLTKESRKQNRWNHARRTASDAPSSSESHIVPDRFRL</sequence>
<protein>
    <submittedName>
        <fullName evidence="2">Uncharacterized protein</fullName>
    </submittedName>
</protein>
<organism evidence="2 3">
    <name type="scientific">Toxoplasma gondii</name>
    <dbReference type="NCBI Taxonomy" id="5811"/>
    <lineage>
        <taxon>Eukaryota</taxon>
        <taxon>Sar</taxon>
        <taxon>Alveolata</taxon>
        <taxon>Apicomplexa</taxon>
        <taxon>Conoidasida</taxon>
        <taxon>Coccidia</taxon>
        <taxon>Eucoccidiorida</taxon>
        <taxon>Eimeriorina</taxon>
        <taxon>Sarcocystidae</taxon>
        <taxon>Toxoplasma</taxon>
    </lineage>
</organism>
<keyword evidence="3" id="KW-1185">Reference proteome</keyword>
<accession>A0A7J6KDU6</accession>
<feature type="region of interest" description="Disordered" evidence="1">
    <location>
        <begin position="53"/>
        <end position="84"/>
    </location>
</feature>
<dbReference type="Proteomes" id="UP000557509">
    <property type="component" value="Unassembled WGS sequence"/>
</dbReference>
<proteinExistence type="predicted"/>
<evidence type="ECO:0000313" key="2">
    <source>
        <dbReference type="EMBL" id="KAF4645318.1"/>
    </source>
</evidence>
<name>A0A7J6KDU6_TOXGO</name>
<dbReference type="AlphaFoldDB" id="A0A7J6KDU6"/>